<sequence>MRDLIIQLPDRTTAKPERKPMSLPPGRTATFGYRRRGERLTVTGDGAHINLVVGRVTSESGYWTLSNFSAVDPYVVENLNDRSEYVKVRPGRRAAPILFELARVVVPGNHGPQGFHVLAPPPRMVDPVDMLPPSTASFASLNEQRKYFAVLVALCEPRLRGGSPVGVPTVAEIVERLRPLPEFCDVTRDAVNYHISYLARGKLRPYLDQDGESGRVRWKREALAAAALRYEIVRESHLSLLPGPPSHEHHQRAGSPPV</sequence>
<protein>
    <recommendedName>
        <fullName evidence="4">Serine/threonine protein kinase</fullName>
    </recommendedName>
</protein>
<gene>
    <name evidence="2" type="ORF">JD81_02290</name>
</gene>
<evidence type="ECO:0000313" key="2">
    <source>
        <dbReference type="EMBL" id="TWJ28784.1"/>
    </source>
</evidence>
<name>A0A562WGU1_9ACTN</name>
<evidence type="ECO:0000313" key="3">
    <source>
        <dbReference type="Proteomes" id="UP000319728"/>
    </source>
</evidence>
<reference evidence="2 3" key="1">
    <citation type="submission" date="2019-07" db="EMBL/GenBank/DDBJ databases">
        <title>R&amp;d 2014.</title>
        <authorList>
            <person name="Klenk H.-P."/>
        </authorList>
    </citation>
    <scope>NUCLEOTIDE SEQUENCE [LARGE SCALE GENOMIC DNA]</scope>
    <source>
        <strain evidence="2 3">DSM 43912</strain>
    </source>
</reference>
<evidence type="ECO:0000256" key="1">
    <source>
        <dbReference type="SAM" id="MobiDB-lite"/>
    </source>
</evidence>
<dbReference type="RefSeq" id="WP_145817307.1">
    <property type="nucleotide sequence ID" value="NZ_AP023438.1"/>
</dbReference>
<dbReference type="AlphaFoldDB" id="A0A562WGU1"/>
<dbReference type="EMBL" id="VLLP01000001">
    <property type="protein sequence ID" value="TWJ28784.1"/>
    <property type="molecule type" value="Genomic_DNA"/>
</dbReference>
<dbReference type="Proteomes" id="UP000319728">
    <property type="component" value="Unassembled WGS sequence"/>
</dbReference>
<organism evidence="2 3">
    <name type="scientific">Micromonospora sagamiensis</name>
    <dbReference type="NCBI Taxonomy" id="47875"/>
    <lineage>
        <taxon>Bacteria</taxon>
        <taxon>Bacillati</taxon>
        <taxon>Actinomycetota</taxon>
        <taxon>Actinomycetes</taxon>
        <taxon>Micromonosporales</taxon>
        <taxon>Micromonosporaceae</taxon>
        <taxon>Micromonospora</taxon>
    </lineage>
</organism>
<comment type="caution">
    <text evidence="2">The sequence shown here is derived from an EMBL/GenBank/DDBJ whole genome shotgun (WGS) entry which is preliminary data.</text>
</comment>
<keyword evidence="3" id="KW-1185">Reference proteome</keyword>
<proteinExistence type="predicted"/>
<accession>A0A562WGU1</accession>
<evidence type="ECO:0008006" key="4">
    <source>
        <dbReference type="Google" id="ProtNLM"/>
    </source>
</evidence>
<dbReference type="OrthoDB" id="5142616at2"/>
<feature type="region of interest" description="Disordered" evidence="1">
    <location>
        <begin position="8"/>
        <end position="27"/>
    </location>
</feature>